<dbReference type="Proteomes" id="UP001163321">
    <property type="component" value="Chromosome 7"/>
</dbReference>
<dbReference type="EMBL" id="CM047586">
    <property type="protein sequence ID" value="KAI9909044.1"/>
    <property type="molecule type" value="Genomic_DNA"/>
</dbReference>
<organism evidence="1 2">
    <name type="scientific">Peronosclerospora sorghi</name>
    <dbReference type="NCBI Taxonomy" id="230839"/>
    <lineage>
        <taxon>Eukaryota</taxon>
        <taxon>Sar</taxon>
        <taxon>Stramenopiles</taxon>
        <taxon>Oomycota</taxon>
        <taxon>Peronosporomycetes</taxon>
        <taxon>Peronosporales</taxon>
        <taxon>Peronosporaceae</taxon>
        <taxon>Peronosclerospora</taxon>
    </lineage>
</organism>
<protein>
    <submittedName>
        <fullName evidence="1">Uncharacterized protein</fullName>
    </submittedName>
</protein>
<keyword evidence="2" id="KW-1185">Reference proteome</keyword>
<accession>A0ACC0VRE2</accession>
<evidence type="ECO:0000313" key="2">
    <source>
        <dbReference type="Proteomes" id="UP001163321"/>
    </source>
</evidence>
<name>A0ACC0VRE2_9STRA</name>
<gene>
    <name evidence="1" type="ORF">PsorP6_014923</name>
</gene>
<proteinExistence type="predicted"/>
<evidence type="ECO:0000313" key="1">
    <source>
        <dbReference type="EMBL" id="KAI9909044.1"/>
    </source>
</evidence>
<comment type="caution">
    <text evidence="1">The sequence shown here is derived from an EMBL/GenBank/DDBJ whole genome shotgun (WGS) entry which is preliminary data.</text>
</comment>
<sequence length="112" mass="13121">MMTTQSSESINALMNRFLDSKTSLSKFLTQFEECLAEREKSNTEACMKLKYNIARLRTRSPFEEQAAKRLTKYARDLYADEIIESVQYRSDFLAEDDQKYEFEVERIGGSSF</sequence>
<reference evidence="1 2" key="1">
    <citation type="journal article" date="2022" name="bioRxiv">
        <title>The genome of the oomycete Peronosclerospora sorghi, a cosmopolitan pathogen of maize and sorghum, is inflated with dispersed pseudogenes.</title>
        <authorList>
            <person name="Fletcher K."/>
            <person name="Martin F."/>
            <person name="Isakeit T."/>
            <person name="Cavanaugh K."/>
            <person name="Magill C."/>
            <person name="Michelmore R."/>
        </authorList>
    </citation>
    <scope>NUCLEOTIDE SEQUENCE [LARGE SCALE GENOMIC DNA]</scope>
    <source>
        <strain evidence="1">P6</strain>
    </source>
</reference>